<protein>
    <submittedName>
        <fullName evidence="5">Peptide/nickel transport system substrate-binding protein</fullName>
    </submittedName>
</protein>
<dbReference type="PANTHER" id="PTHR30290">
    <property type="entry name" value="PERIPLASMIC BINDING COMPONENT OF ABC TRANSPORTER"/>
    <property type="match status" value="1"/>
</dbReference>
<gene>
    <name evidence="5" type="ORF">SAMN02982922_4447</name>
</gene>
<sequence>MIQPTAMKLGKGLVAALALIALSSPGEAKTSKDELVIATTTDIRSLDATGRDAATDTVLHHIYETLVGFRADMTVGPALADSWDVSQDGTVYTFHLRQGAKFHNGDPVTAQDFKWSWDFHMNPDRKISCKANFDGSRQIKVLSLDTPDDNTVVFKIEKPSPLFLTRLAEIQCNLWVANPKNVDDKGAWKEGSAIGSGPFKLESRIAGDHTTLAKFDGYVASTAPKSGYSGDRTALIDKLTFRVIPDATVQEVALKAGDVDVVNFVGPKRAQELEELGLKRSTSPGLGWTTILLQTNDPLLSNPKMREALARAIDYDEIATIRTAGTAEPNPSAVGQASPYFRDSMKQWPAYDPEKARALLKEAGYKGELLKIQTNTRYQAMYDNAIMVQAMLMQIGINAQLETLEWGTQLDMFRSGKFQLQSFIWSPRLDPSLNYGSIIGDKKEDPSNQWDNKEAYELYQASLAESDPNKRGDIFARMHELMEKDIPIISLYYNTVNAVTGANVSGYVSWPAENSIGWGVSKQ</sequence>
<dbReference type="Proteomes" id="UP000193083">
    <property type="component" value="Unassembled WGS sequence"/>
</dbReference>
<dbReference type="SUPFAM" id="SSF53850">
    <property type="entry name" value="Periplasmic binding protein-like II"/>
    <property type="match status" value="1"/>
</dbReference>
<dbReference type="InterPro" id="IPR000914">
    <property type="entry name" value="SBP_5_dom"/>
</dbReference>
<dbReference type="AlphaFoldDB" id="A0A1X7PL49"/>
<dbReference type="GO" id="GO:1904680">
    <property type="term" value="F:peptide transmembrane transporter activity"/>
    <property type="evidence" value="ECO:0007669"/>
    <property type="project" value="TreeGrafter"/>
</dbReference>
<dbReference type="GO" id="GO:0015833">
    <property type="term" value="P:peptide transport"/>
    <property type="evidence" value="ECO:0007669"/>
    <property type="project" value="TreeGrafter"/>
</dbReference>
<evidence type="ECO:0000256" key="3">
    <source>
        <dbReference type="SAM" id="SignalP"/>
    </source>
</evidence>
<dbReference type="PIRSF" id="PIRSF002741">
    <property type="entry name" value="MppA"/>
    <property type="match status" value="1"/>
</dbReference>
<dbReference type="Gene3D" id="3.10.105.10">
    <property type="entry name" value="Dipeptide-binding Protein, Domain 3"/>
    <property type="match status" value="1"/>
</dbReference>
<dbReference type="RefSeq" id="WP_244561811.1">
    <property type="nucleotide sequence ID" value="NZ_FXBL01000004.1"/>
</dbReference>
<keyword evidence="6" id="KW-1185">Reference proteome</keyword>
<dbReference type="Pfam" id="PF00496">
    <property type="entry name" value="SBP_bac_5"/>
    <property type="match status" value="1"/>
</dbReference>
<comment type="similarity">
    <text evidence="2">Belongs to the bacterial solute-binding protein 5 family.</text>
</comment>
<keyword evidence="3" id="KW-0732">Signal</keyword>
<feature type="domain" description="Solute-binding protein family 5" evidence="4">
    <location>
        <begin position="75"/>
        <end position="437"/>
    </location>
</feature>
<evidence type="ECO:0000313" key="6">
    <source>
        <dbReference type="Proteomes" id="UP000193083"/>
    </source>
</evidence>
<feature type="chain" id="PRO_5012846904" evidence="3">
    <location>
        <begin position="29"/>
        <end position="523"/>
    </location>
</feature>
<reference evidence="5 6" key="1">
    <citation type="submission" date="2017-04" db="EMBL/GenBank/DDBJ databases">
        <authorList>
            <person name="Afonso C.L."/>
            <person name="Miller P.J."/>
            <person name="Scott M.A."/>
            <person name="Spackman E."/>
            <person name="Goraichik I."/>
            <person name="Dimitrov K.M."/>
            <person name="Suarez D.L."/>
            <person name="Swayne D.E."/>
        </authorList>
    </citation>
    <scope>NUCLEOTIDE SEQUENCE [LARGE SCALE GENOMIC DNA]</scope>
    <source>
        <strain evidence="5 6">B5P</strain>
    </source>
</reference>
<dbReference type="GO" id="GO:0030288">
    <property type="term" value="C:outer membrane-bounded periplasmic space"/>
    <property type="evidence" value="ECO:0007669"/>
    <property type="project" value="UniProtKB-ARBA"/>
</dbReference>
<evidence type="ECO:0000259" key="4">
    <source>
        <dbReference type="Pfam" id="PF00496"/>
    </source>
</evidence>
<name>A0A1X7PL49_9HYPH</name>
<dbReference type="EMBL" id="FXBL01000004">
    <property type="protein sequence ID" value="SMH51482.1"/>
    <property type="molecule type" value="Genomic_DNA"/>
</dbReference>
<proteinExistence type="inferred from homology"/>
<dbReference type="InterPro" id="IPR039424">
    <property type="entry name" value="SBP_5"/>
</dbReference>
<evidence type="ECO:0000256" key="1">
    <source>
        <dbReference type="ARBA" id="ARBA00004418"/>
    </source>
</evidence>
<accession>A0A1X7PL49</accession>
<dbReference type="Gene3D" id="3.90.76.10">
    <property type="entry name" value="Dipeptide-binding Protein, Domain 1"/>
    <property type="match status" value="1"/>
</dbReference>
<organism evidence="5 6">
    <name type="scientific">Mesorhizobium australicum</name>
    <dbReference type="NCBI Taxonomy" id="536018"/>
    <lineage>
        <taxon>Bacteria</taxon>
        <taxon>Pseudomonadati</taxon>
        <taxon>Pseudomonadota</taxon>
        <taxon>Alphaproteobacteria</taxon>
        <taxon>Hyphomicrobiales</taxon>
        <taxon>Phyllobacteriaceae</taxon>
        <taxon>Mesorhizobium</taxon>
    </lineage>
</organism>
<dbReference type="GO" id="GO:0043190">
    <property type="term" value="C:ATP-binding cassette (ABC) transporter complex"/>
    <property type="evidence" value="ECO:0007669"/>
    <property type="project" value="InterPro"/>
</dbReference>
<comment type="subcellular location">
    <subcellularLocation>
        <location evidence="1">Periplasm</location>
    </subcellularLocation>
</comment>
<dbReference type="InterPro" id="IPR030678">
    <property type="entry name" value="Peptide/Ni-bd"/>
</dbReference>
<evidence type="ECO:0000256" key="2">
    <source>
        <dbReference type="ARBA" id="ARBA00005695"/>
    </source>
</evidence>
<dbReference type="Gene3D" id="3.40.190.10">
    <property type="entry name" value="Periplasmic binding protein-like II"/>
    <property type="match status" value="1"/>
</dbReference>
<feature type="signal peptide" evidence="3">
    <location>
        <begin position="1"/>
        <end position="28"/>
    </location>
</feature>
<evidence type="ECO:0000313" key="5">
    <source>
        <dbReference type="EMBL" id="SMH51482.1"/>
    </source>
</evidence>